<dbReference type="Pfam" id="PF02585">
    <property type="entry name" value="PIG-L"/>
    <property type="match status" value="1"/>
</dbReference>
<organism evidence="4 5">
    <name type="scientific">Aspergillus nanangensis</name>
    <dbReference type="NCBI Taxonomy" id="2582783"/>
    <lineage>
        <taxon>Eukaryota</taxon>
        <taxon>Fungi</taxon>
        <taxon>Dikarya</taxon>
        <taxon>Ascomycota</taxon>
        <taxon>Pezizomycotina</taxon>
        <taxon>Eurotiomycetes</taxon>
        <taxon>Eurotiomycetidae</taxon>
        <taxon>Eurotiales</taxon>
        <taxon>Aspergillaceae</taxon>
        <taxon>Aspergillus</taxon>
        <taxon>Aspergillus subgen. Circumdati</taxon>
    </lineage>
</organism>
<dbReference type="InterPro" id="IPR024078">
    <property type="entry name" value="LmbE-like_dom_sf"/>
</dbReference>
<proteinExistence type="inferred from homology"/>
<comment type="similarity">
    <text evidence="1">Belongs to the PIGL family.</text>
</comment>
<keyword evidence="3" id="KW-0812">Transmembrane</keyword>
<dbReference type="SUPFAM" id="SSF102588">
    <property type="entry name" value="LmbE-like"/>
    <property type="match status" value="1"/>
</dbReference>
<sequence length="366" mass="41468">MPPIRSIFVHLLRKAWKKPLSTLFTLVISLGLIVPVVLYHLLAYRLANDPRLVPESFRHAKNILLVTAHPDDETLFFSPSILYRSEDPSVTRALLVLSLGDYRGLGHIRRTELQRSCASLGIREERCVCLDKEEMQDNPQQWWEEDRIQAVVVKYLQRWDVDLIITFDRGGISGHINHRAVSSAIRFSFSGRIIQALFVSPPVRDSVVTIGKDKTPHHDAYTEMAFLVSNWHAYFRARAAFAQHQSQYSWDRNLYLVILPDFVKHMKRDPSGGGFTHLGKDGVLRTVSGDREVVDARGLTPAEIEFFLKVVPLEPGQKEDFQGVDGMKVTDHDALFHPAPGILPAKADGELVKKNQTAYLEAQGEK</sequence>
<evidence type="ECO:0000313" key="5">
    <source>
        <dbReference type="Proteomes" id="UP001194746"/>
    </source>
</evidence>
<dbReference type="PANTHER" id="PTHR12993:SF11">
    <property type="entry name" value="N-ACETYLGLUCOSAMINYL-PHOSPHATIDYLINOSITOL DE-N-ACETYLASE"/>
    <property type="match status" value="1"/>
</dbReference>
<gene>
    <name evidence="4" type="ORF">FE257_000572</name>
</gene>
<reference evidence="4" key="1">
    <citation type="journal article" date="2019" name="Beilstein J. Org. Chem.">
        <title>Nanangenines: drimane sesquiterpenoids as the dominant metabolite cohort of a novel Australian fungus, Aspergillus nanangensis.</title>
        <authorList>
            <person name="Lacey H.J."/>
            <person name="Gilchrist C.L.M."/>
            <person name="Crombie A."/>
            <person name="Kalaitzis J.A."/>
            <person name="Vuong D."/>
            <person name="Rutledge P.J."/>
            <person name="Turner P."/>
            <person name="Pitt J.I."/>
            <person name="Lacey E."/>
            <person name="Chooi Y.H."/>
            <person name="Piggott A.M."/>
        </authorList>
    </citation>
    <scope>NUCLEOTIDE SEQUENCE</scope>
    <source>
        <strain evidence="4">MST-FP2251</strain>
    </source>
</reference>
<evidence type="ECO:0000313" key="4">
    <source>
        <dbReference type="EMBL" id="KAF9892980.1"/>
    </source>
</evidence>
<accession>A0AAD4CUK2</accession>
<dbReference type="Proteomes" id="UP001194746">
    <property type="component" value="Unassembled WGS sequence"/>
</dbReference>
<dbReference type="GO" id="GO:0000225">
    <property type="term" value="F:N-acetylglucosaminylphosphatidylinositol deacetylase activity"/>
    <property type="evidence" value="ECO:0007669"/>
    <property type="project" value="UniProtKB-EC"/>
</dbReference>
<comment type="caution">
    <text evidence="4">The sequence shown here is derived from an EMBL/GenBank/DDBJ whole genome shotgun (WGS) entry which is preliminary data.</text>
</comment>
<dbReference type="GO" id="GO:0005783">
    <property type="term" value="C:endoplasmic reticulum"/>
    <property type="evidence" value="ECO:0007669"/>
    <property type="project" value="TreeGrafter"/>
</dbReference>
<evidence type="ECO:0000256" key="2">
    <source>
        <dbReference type="ARBA" id="ARBA00012176"/>
    </source>
</evidence>
<protein>
    <recommendedName>
        <fullName evidence="2">N-acetylglucosaminylphosphatidylinositol deacetylase</fullName>
        <ecNumber evidence="2">3.5.1.89</ecNumber>
    </recommendedName>
</protein>
<evidence type="ECO:0000256" key="1">
    <source>
        <dbReference type="ARBA" id="ARBA00006066"/>
    </source>
</evidence>
<feature type="transmembrane region" description="Helical" evidence="3">
    <location>
        <begin position="20"/>
        <end position="42"/>
    </location>
</feature>
<dbReference type="PANTHER" id="PTHR12993">
    <property type="entry name" value="N-ACETYLGLUCOSAMINYL-PHOSPHATIDYLINOSITOL DE-N-ACETYLASE-RELATED"/>
    <property type="match status" value="1"/>
</dbReference>
<name>A0AAD4CUK2_ASPNN</name>
<dbReference type="AlphaFoldDB" id="A0AAD4CUK2"/>
<evidence type="ECO:0000256" key="3">
    <source>
        <dbReference type="SAM" id="Phobius"/>
    </source>
</evidence>
<dbReference type="Gene3D" id="3.40.50.10320">
    <property type="entry name" value="LmbE-like"/>
    <property type="match status" value="1"/>
</dbReference>
<dbReference type="EC" id="3.5.1.89" evidence="2"/>
<keyword evidence="5" id="KW-1185">Reference proteome</keyword>
<dbReference type="InterPro" id="IPR003737">
    <property type="entry name" value="GlcNAc_PI_deacetylase-related"/>
</dbReference>
<reference evidence="4" key="2">
    <citation type="submission" date="2020-02" db="EMBL/GenBank/DDBJ databases">
        <authorList>
            <person name="Gilchrist C.L.M."/>
            <person name="Chooi Y.-H."/>
        </authorList>
    </citation>
    <scope>NUCLEOTIDE SEQUENCE</scope>
    <source>
        <strain evidence="4">MST-FP2251</strain>
    </source>
</reference>
<keyword evidence="3" id="KW-0472">Membrane</keyword>
<dbReference type="EMBL" id="VCAU01000010">
    <property type="protein sequence ID" value="KAF9892980.1"/>
    <property type="molecule type" value="Genomic_DNA"/>
</dbReference>
<keyword evidence="3" id="KW-1133">Transmembrane helix</keyword>